<keyword evidence="2" id="KW-0677">Repeat</keyword>
<feature type="compositionally biased region" description="Basic and acidic residues" evidence="8">
    <location>
        <begin position="1130"/>
        <end position="1143"/>
    </location>
</feature>
<dbReference type="PANTHER" id="PTHR22655:SF2">
    <property type="entry name" value="ATP-DEPENDENT RNA HELICASE TDRD12-RELATED"/>
    <property type="match status" value="1"/>
</dbReference>
<dbReference type="EMBL" id="AP029266">
    <property type="protein sequence ID" value="BFG01588.1"/>
    <property type="molecule type" value="Genomic_DNA"/>
</dbReference>
<evidence type="ECO:0000256" key="5">
    <source>
        <dbReference type="ARBA" id="ARBA00022806"/>
    </source>
</evidence>
<dbReference type="Proteomes" id="UP001500889">
    <property type="component" value="Chromosome A"/>
</dbReference>
<feature type="region of interest" description="Disordered" evidence="8">
    <location>
        <begin position="793"/>
        <end position="821"/>
    </location>
</feature>
<dbReference type="GO" id="GO:0003676">
    <property type="term" value="F:nucleic acid binding"/>
    <property type="evidence" value="ECO:0007669"/>
    <property type="project" value="InterPro"/>
</dbReference>
<name>A0AAU9G0Z4_DROMD</name>
<dbReference type="GO" id="GO:0003724">
    <property type="term" value="F:RNA helicase activity"/>
    <property type="evidence" value="ECO:0007669"/>
    <property type="project" value="UniProtKB-EC"/>
</dbReference>
<feature type="region of interest" description="Disordered" evidence="8">
    <location>
        <begin position="919"/>
        <end position="957"/>
    </location>
</feature>
<dbReference type="Gene3D" id="3.40.50.300">
    <property type="entry name" value="P-loop containing nucleotide triphosphate hydrolases"/>
    <property type="match status" value="2"/>
</dbReference>
<evidence type="ECO:0000313" key="10">
    <source>
        <dbReference type="EMBL" id="BFG01588.1"/>
    </source>
</evidence>
<feature type="compositionally biased region" description="Basic and acidic residues" evidence="8">
    <location>
        <begin position="1"/>
        <end position="16"/>
    </location>
</feature>
<evidence type="ECO:0000256" key="8">
    <source>
        <dbReference type="SAM" id="MobiDB-lite"/>
    </source>
</evidence>
<keyword evidence="3" id="KW-0547">Nucleotide-binding</keyword>
<comment type="catalytic activity">
    <reaction evidence="7">
        <text>ATP + H2O = ADP + phosphate + H(+)</text>
        <dbReference type="Rhea" id="RHEA:13065"/>
        <dbReference type="ChEBI" id="CHEBI:15377"/>
        <dbReference type="ChEBI" id="CHEBI:15378"/>
        <dbReference type="ChEBI" id="CHEBI:30616"/>
        <dbReference type="ChEBI" id="CHEBI:43474"/>
        <dbReference type="ChEBI" id="CHEBI:456216"/>
        <dbReference type="EC" id="3.6.4.13"/>
    </reaction>
</comment>
<dbReference type="GO" id="GO:0016787">
    <property type="term" value="F:hydrolase activity"/>
    <property type="evidence" value="ECO:0007669"/>
    <property type="project" value="UniProtKB-KW"/>
</dbReference>
<evidence type="ECO:0000256" key="1">
    <source>
        <dbReference type="ARBA" id="ARBA00012552"/>
    </source>
</evidence>
<evidence type="ECO:0000256" key="2">
    <source>
        <dbReference type="ARBA" id="ARBA00022737"/>
    </source>
</evidence>
<organism evidence="10 11">
    <name type="scientific">Drosophila madeirensis</name>
    <name type="common">Fruit fly</name>
    <dbReference type="NCBI Taxonomy" id="30013"/>
    <lineage>
        <taxon>Eukaryota</taxon>
        <taxon>Metazoa</taxon>
        <taxon>Ecdysozoa</taxon>
        <taxon>Arthropoda</taxon>
        <taxon>Hexapoda</taxon>
        <taxon>Insecta</taxon>
        <taxon>Pterygota</taxon>
        <taxon>Neoptera</taxon>
        <taxon>Endopterygota</taxon>
        <taxon>Diptera</taxon>
        <taxon>Brachycera</taxon>
        <taxon>Muscomorpha</taxon>
        <taxon>Ephydroidea</taxon>
        <taxon>Drosophilidae</taxon>
        <taxon>Drosophila</taxon>
        <taxon>Sophophora</taxon>
    </lineage>
</organism>
<evidence type="ECO:0000313" key="11">
    <source>
        <dbReference type="Proteomes" id="UP001500889"/>
    </source>
</evidence>
<keyword evidence="11" id="KW-1185">Reference proteome</keyword>
<feature type="compositionally biased region" description="Polar residues" evidence="8">
    <location>
        <begin position="945"/>
        <end position="957"/>
    </location>
</feature>
<evidence type="ECO:0000256" key="6">
    <source>
        <dbReference type="ARBA" id="ARBA00022840"/>
    </source>
</evidence>
<dbReference type="GO" id="GO:0042078">
    <property type="term" value="P:germ-line stem cell division"/>
    <property type="evidence" value="ECO:0007669"/>
    <property type="project" value="TreeGrafter"/>
</dbReference>
<gene>
    <name evidence="10" type="ORF">DMAD_01302</name>
</gene>
<protein>
    <recommendedName>
        <fullName evidence="1">RNA helicase</fullName>
        <ecNumber evidence="1">3.6.4.13</ecNumber>
    </recommendedName>
</protein>
<feature type="region of interest" description="Disordered" evidence="8">
    <location>
        <begin position="1108"/>
        <end position="1143"/>
    </location>
</feature>
<keyword evidence="5 10" id="KW-0347">Helicase</keyword>
<feature type="compositionally biased region" description="Acidic residues" evidence="8">
    <location>
        <begin position="1118"/>
        <end position="1129"/>
    </location>
</feature>
<feature type="region of interest" description="Disordered" evidence="8">
    <location>
        <begin position="863"/>
        <end position="890"/>
    </location>
</feature>
<dbReference type="GO" id="GO:0005524">
    <property type="term" value="F:ATP binding"/>
    <property type="evidence" value="ECO:0007669"/>
    <property type="project" value="UniProtKB-KW"/>
</dbReference>
<reference evidence="10 11" key="1">
    <citation type="submission" date="2024-02" db="EMBL/GenBank/DDBJ databases">
        <title>A chromosome-level genome assembly of Drosophila madeirensis, a fruit fly species endemic to Madeira island.</title>
        <authorList>
            <person name="Tomihara K."/>
            <person name="Llopart A."/>
            <person name="Yamamoto D."/>
        </authorList>
    </citation>
    <scope>NUCLEOTIDE SEQUENCE [LARGE SCALE GENOMIC DNA]</scope>
    <source>
        <strain evidence="10 11">RF1</strain>
    </source>
</reference>
<dbReference type="PANTHER" id="PTHR22655">
    <property type="entry name" value="ATP-DEPENDENT RNA HELICASE TDRD12-RELATED"/>
    <property type="match status" value="1"/>
</dbReference>
<evidence type="ECO:0000256" key="4">
    <source>
        <dbReference type="ARBA" id="ARBA00022801"/>
    </source>
</evidence>
<evidence type="ECO:0000256" key="7">
    <source>
        <dbReference type="ARBA" id="ARBA00047984"/>
    </source>
</evidence>
<dbReference type="Pfam" id="PF00270">
    <property type="entry name" value="DEAD"/>
    <property type="match status" value="1"/>
</dbReference>
<accession>A0AAU9G0Z4</accession>
<dbReference type="SUPFAM" id="SSF52540">
    <property type="entry name" value="P-loop containing nucleoside triphosphate hydrolases"/>
    <property type="match status" value="2"/>
</dbReference>
<dbReference type="AlphaFoldDB" id="A0AAU9G0Z4"/>
<dbReference type="EC" id="3.6.4.13" evidence="1"/>
<evidence type="ECO:0000256" key="3">
    <source>
        <dbReference type="ARBA" id="ARBA00022741"/>
    </source>
</evidence>
<keyword evidence="6" id="KW-0067">ATP-binding</keyword>
<sequence>MSEPKQIEEIEKHPKSDQPNGHKMSDDKNNNLLKHESFIQPLIGANCSEYAVAHANVNLTPFRTFAEVSMLPDIVQRMRKLGLNRLQRLQSYAWPHILNGPGHGVLIVSAPRSGRTMGYVPPICHAASTSLAANRQKREMADDLLDISHGIGPIVLILVPDLTRMEHVAALCRALMQKDETVEDMSTIKVTKVLTVPSECTAAFMGAWISEIGILVATPARFANACRQGEGLLKLNQLQIVAFDDVDLMQQEELKLAQQYIPSMTAKHSRPIRKGSQHYPRPQVLMVCQHLTHSLIAQMRRFNQYPCLIFGDLLEAALYGGMRLLVNMVGTKDKVAAIVKTLRQRPPADYRTIIFCDKDVEMAQLGVALAEYEYECLAYYQTMDMEQLDKVSSWTCDSRGVIFVCTDDCPELRIRNAHTIIHYNMSSSWTKFKNRVMFLADNVANALEPSKAPAPPTATAKDQRMLDSLVLLDETNARQLPRLVDFMLLRQKLDPKIVEMAARIRKQLNITKNIVKPLCGEILSHGDCWNTRCVHRHYLHESDRRSAAMPCAGDIKVKVVRVHSPGHYSVIAFEHKPLEGKWYSLNPDCNLPALMNMKLCGDKVEPLPRYWPPRHQAVCLWKPEPGAVSGYTYERVRVLSVPPIENVNFVQSDLMVLVQAMDYNTRRFEIKCKSLHVCPDEYVNEPPLSMDLRLLGMTHHLGDRDWARGDARTVQNWLDNAPKDHFVQAKVVFSTSHTIFVSCMVSMVYLKTLKAFNFHLNLFRAQIEAKMSKRCAATKEKILKFFEELIKLDDPTNPQEPPEQEQGEEQGQEQEQEHVANGHKDEHIVEDMAKCSPSEQDACKLQARLQRVLEARRLKVAQEETKGMRQRPAVPVDQEQEQPEESAASDLKVVPAKDFYDCFMRCVALDRIEEMQTNNRHPMLTEAPTVQRSKESKKNKSQQEINKQSNGQELSTNTGITAGNAALILQSGSRPEVKYFQTPHALHLQVTMVDEKMSYQTCVQHGTCIYFKAIPVDGSPDPASTCNSKRVYEFFVNTRMILKGMQHAMKGRTVYIELQKMNPGYYPTQFVHLKFFQPNFDKISMEEKWHLREKNFLAQLMKDRGWGVPKHSARAESSEEPVSESESEDGVERPEDYRKIDMT</sequence>
<feature type="domain" description="DEAD/DEAH-box helicase" evidence="9">
    <location>
        <begin position="88"/>
        <end position="256"/>
    </location>
</feature>
<keyword evidence="4" id="KW-0378">Hydrolase</keyword>
<evidence type="ECO:0000259" key="9">
    <source>
        <dbReference type="Pfam" id="PF00270"/>
    </source>
</evidence>
<feature type="region of interest" description="Disordered" evidence="8">
    <location>
        <begin position="1"/>
        <end position="29"/>
    </location>
</feature>
<dbReference type="InterPro" id="IPR011545">
    <property type="entry name" value="DEAD/DEAH_box_helicase_dom"/>
</dbReference>
<proteinExistence type="predicted"/>
<dbReference type="InterPro" id="IPR027417">
    <property type="entry name" value="P-loop_NTPase"/>
</dbReference>
<feature type="compositionally biased region" description="Acidic residues" evidence="8">
    <location>
        <begin position="802"/>
        <end position="814"/>
    </location>
</feature>